<proteinExistence type="predicted"/>
<protein>
    <submittedName>
        <fullName evidence="1">Uncharacterized protein</fullName>
    </submittedName>
</protein>
<comment type="caution">
    <text evidence="1">The sequence shown here is derived from an EMBL/GenBank/DDBJ whole genome shotgun (WGS) entry which is preliminary data.</text>
</comment>
<accession>A0A814KD37</accession>
<name>A0A814KD37_9BILA</name>
<gene>
    <name evidence="1" type="ORF">OXX778_LOCUS18743</name>
</gene>
<reference evidence="1" key="1">
    <citation type="submission" date="2021-02" db="EMBL/GenBank/DDBJ databases">
        <authorList>
            <person name="Nowell W R."/>
        </authorList>
    </citation>
    <scope>NUCLEOTIDE SEQUENCE</scope>
    <source>
        <strain evidence="1">Ploen Becks lab</strain>
    </source>
</reference>
<dbReference type="AlphaFoldDB" id="A0A814KD37"/>
<keyword evidence="2" id="KW-1185">Reference proteome</keyword>
<evidence type="ECO:0000313" key="2">
    <source>
        <dbReference type="Proteomes" id="UP000663879"/>
    </source>
</evidence>
<sequence>MNEIFSKGPANFRNEAFATGDKDKQNISFAKIRKMSSQHRHRHQLSHNFLADADSAKNVLDLMLQRKDYKSIKRFIQEIQSNPFGVLLISDIQAKLWALIKEKDPIWYFDATGSIMAKLPNQKETLLFSIVANDSKNKTSISLADFLTSSNDTISINCYLTKILQKIGYVSQAVVNSVKKTISQLVEKVVVNKENVSKKSSQSTSFLESSTPISERSQNEEIENLEAEIIPIIDQESIFLRSEISCLKDKLIKQENKTF</sequence>
<dbReference type="Proteomes" id="UP000663879">
    <property type="component" value="Unassembled WGS sequence"/>
</dbReference>
<dbReference type="OrthoDB" id="6161731at2759"/>
<organism evidence="1 2">
    <name type="scientific">Brachionus calyciflorus</name>
    <dbReference type="NCBI Taxonomy" id="104777"/>
    <lineage>
        <taxon>Eukaryota</taxon>
        <taxon>Metazoa</taxon>
        <taxon>Spiralia</taxon>
        <taxon>Gnathifera</taxon>
        <taxon>Rotifera</taxon>
        <taxon>Eurotatoria</taxon>
        <taxon>Monogononta</taxon>
        <taxon>Pseudotrocha</taxon>
        <taxon>Ploima</taxon>
        <taxon>Brachionidae</taxon>
        <taxon>Brachionus</taxon>
    </lineage>
</organism>
<evidence type="ECO:0000313" key="1">
    <source>
        <dbReference type="EMBL" id="CAF1049276.1"/>
    </source>
</evidence>
<dbReference type="EMBL" id="CAJNOC010005324">
    <property type="protein sequence ID" value="CAF1049276.1"/>
    <property type="molecule type" value="Genomic_DNA"/>
</dbReference>